<evidence type="ECO:0000313" key="1">
    <source>
        <dbReference type="EMBL" id="MCI16422.1"/>
    </source>
</evidence>
<name>A0A392PXR0_9FABA</name>
<protein>
    <submittedName>
        <fullName evidence="1">Ammonium transporter 1 protein</fullName>
    </submittedName>
</protein>
<accession>A0A392PXR0</accession>
<dbReference type="EMBL" id="LXQA010100774">
    <property type="protein sequence ID" value="MCI16422.1"/>
    <property type="molecule type" value="Genomic_DNA"/>
</dbReference>
<feature type="non-terminal residue" evidence="1">
    <location>
        <position position="53"/>
    </location>
</feature>
<reference evidence="1 2" key="1">
    <citation type="journal article" date="2018" name="Front. Plant Sci.">
        <title>Red Clover (Trifolium pratense) and Zigzag Clover (T. medium) - A Picture of Genomic Similarities and Differences.</title>
        <authorList>
            <person name="Dluhosova J."/>
            <person name="Istvanek J."/>
            <person name="Nedelnik J."/>
            <person name="Repkova J."/>
        </authorList>
    </citation>
    <scope>NUCLEOTIDE SEQUENCE [LARGE SCALE GENOMIC DNA]</scope>
    <source>
        <strain evidence="2">cv. 10/8</strain>
        <tissue evidence="1">Leaf</tissue>
    </source>
</reference>
<keyword evidence="2" id="KW-1185">Reference proteome</keyword>
<organism evidence="1 2">
    <name type="scientific">Trifolium medium</name>
    <dbReference type="NCBI Taxonomy" id="97028"/>
    <lineage>
        <taxon>Eukaryota</taxon>
        <taxon>Viridiplantae</taxon>
        <taxon>Streptophyta</taxon>
        <taxon>Embryophyta</taxon>
        <taxon>Tracheophyta</taxon>
        <taxon>Spermatophyta</taxon>
        <taxon>Magnoliopsida</taxon>
        <taxon>eudicotyledons</taxon>
        <taxon>Gunneridae</taxon>
        <taxon>Pentapetalae</taxon>
        <taxon>rosids</taxon>
        <taxon>fabids</taxon>
        <taxon>Fabales</taxon>
        <taxon>Fabaceae</taxon>
        <taxon>Papilionoideae</taxon>
        <taxon>50 kb inversion clade</taxon>
        <taxon>NPAAA clade</taxon>
        <taxon>Hologalegina</taxon>
        <taxon>IRL clade</taxon>
        <taxon>Trifolieae</taxon>
        <taxon>Trifolium</taxon>
    </lineage>
</organism>
<proteinExistence type="predicted"/>
<comment type="caution">
    <text evidence="1">The sequence shown here is derived from an EMBL/GenBank/DDBJ whole genome shotgun (WGS) entry which is preliminary data.</text>
</comment>
<sequence length="53" mass="6214">MSDQLESGDDVVNGEEAYALWDDGEKYNPTRREAWILIKSRWNCSITLCYWGK</sequence>
<evidence type="ECO:0000313" key="2">
    <source>
        <dbReference type="Proteomes" id="UP000265520"/>
    </source>
</evidence>
<dbReference type="AlphaFoldDB" id="A0A392PXR0"/>
<dbReference type="Proteomes" id="UP000265520">
    <property type="component" value="Unassembled WGS sequence"/>
</dbReference>